<dbReference type="Proteomes" id="UP000553343">
    <property type="component" value="Unassembled WGS sequence"/>
</dbReference>
<dbReference type="SUPFAM" id="SSF52949">
    <property type="entry name" value="Macro domain-like"/>
    <property type="match status" value="1"/>
</dbReference>
<evidence type="ECO:0000256" key="1">
    <source>
        <dbReference type="ARBA" id="ARBA00035885"/>
    </source>
</evidence>
<comment type="caution">
    <text evidence="3">The sequence shown here is derived from an EMBL/GenBank/DDBJ whole genome shotgun (WGS) entry which is preliminary data.</text>
</comment>
<dbReference type="SMART" id="SM00506">
    <property type="entry name" value="A1pp"/>
    <property type="match status" value="1"/>
</dbReference>
<dbReference type="InterPro" id="IPR043472">
    <property type="entry name" value="Macro_dom-like"/>
</dbReference>
<reference evidence="3 4" key="1">
    <citation type="submission" date="2020-06" db="EMBL/GenBank/DDBJ databases">
        <title>High-quality draft genome of sulfate reducer Desulfobacter latus type strain AcrS2 isolated from marine sediment.</title>
        <authorList>
            <person name="Hoppe M."/>
            <person name="Larsen C.K."/>
            <person name="Marshall I.P.G."/>
            <person name="Schramm A."/>
            <person name="Marietou A.G."/>
        </authorList>
    </citation>
    <scope>NUCLEOTIDE SEQUENCE [LARGE SCALE GENOMIC DNA]</scope>
    <source>
        <strain evidence="3 4">AcRS2</strain>
    </source>
</reference>
<feature type="domain" description="Macro" evidence="2">
    <location>
        <begin position="1"/>
        <end position="154"/>
    </location>
</feature>
<keyword evidence="4" id="KW-1185">Reference proteome</keyword>
<organism evidence="3 4">
    <name type="scientific">Desulfobacter latus</name>
    <dbReference type="NCBI Taxonomy" id="2292"/>
    <lineage>
        <taxon>Bacteria</taxon>
        <taxon>Pseudomonadati</taxon>
        <taxon>Thermodesulfobacteriota</taxon>
        <taxon>Desulfobacteria</taxon>
        <taxon>Desulfobacterales</taxon>
        <taxon>Desulfobacteraceae</taxon>
        <taxon>Desulfobacter</taxon>
    </lineage>
</organism>
<dbReference type="PANTHER" id="PTHR12521:SF0">
    <property type="entry name" value="ADP-RIBOSE GLYCOHYDROLASE OARD1"/>
    <property type="match status" value="1"/>
</dbReference>
<evidence type="ECO:0000313" key="4">
    <source>
        <dbReference type="Proteomes" id="UP000553343"/>
    </source>
</evidence>
<evidence type="ECO:0000259" key="2">
    <source>
        <dbReference type="PROSITE" id="PS51154"/>
    </source>
</evidence>
<dbReference type="InterPro" id="IPR002589">
    <property type="entry name" value="Macro_dom"/>
</dbReference>
<dbReference type="PROSITE" id="PS51154">
    <property type="entry name" value="MACRO"/>
    <property type="match status" value="1"/>
</dbReference>
<dbReference type="Gene3D" id="3.40.220.10">
    <property type="entry name" value="Leucine Aminopeptidase, subunit E, domain 1"/>
    <property type="match status" value="1"/>
</dbReference>
<dbReference type="RefSeq" id="WP_178367003.1">
    <property type="nucleotide sequence ID" value="NZ_JACADJ010000038.1"/>
</dbReference>
<dbReference type="PANTHER" id="PTHR12521">
    <property type="entry name" value="PROTEIN C6ORF130"/>
    <property type="match status" value="1"/>
</dbReference>
<accession>A0A850TBE0</accession>
<dbReference type="InterPro" id="IPR050892">
    <property type="entry name" value="ADP-ribose_metab_enzymes"/>
</dbReference>
<proteinExistence type="predicted"/>
<gene>
    <name evidence="3" type="ORF">HXW94_11195</name>
</gene>
<dbReference type="GO" id="GO:0140291">
    <property type="term" value="P:peptidyl-glutamate ADP-deribosylation"/>
    <property type="evidence" value="ECO:0007669"/>
    <property type="project" value="TreeGrafter"/>
</dbReference>
<sequence length="154" mass="16772">MNCVKGDLIQLAREGQFDLIIHGCNCFCTMGAGIAKQIRTHFPQAWEADLATASGDRSKLGTFSKACVTTPSGKLYVINAYTQYHYSGDGVLVDYDAIAKVFTTLKKQFSGNRMGYPKIGAGLAGGDWEVIRKIIDTALDGEAHTLVEFKKQSN</sequence>
<comment type="catalytic activity">
    <reaction evidence="1">
        <text>an N-(ADP-alpha-D-ribosyl)-thymidine in DNA + H2O = a thymidine in DNA + ADP-D-ribose</text>
        <dbReference type="Rhea" id="RHEA:71655"/>
        <dbReference type="Rhea" id="RHEA-COMP:13556"/>
        <dbReference type="Rhea" id="RHEA-COMP:18051"/>
        <dbReference type="ChEBI" id="CHEBI:15377"/>
        <dbReference type="ChEBI" id="CHEBI:57967"/>
        <dbReference type="ChEBI" id="CHEBI:137386"/>
        <dbReference type="ChEBI" id="CHEBI:191199"/>
    </reaction>
    <physiologicalReaction direction="left-to-right" evidence="1">
        <dbReference type="Rhea" id="RHEA:71656"/>
    </physiologicalReaction>
</comment>
<dbReference type="AlphaFoldDB" id="A0A850TBE0"/>
<dbReference type="EMBL" id="JACADJ010000038">
    <property type="protein sequence ID" value="NWH05547.1"/>
    <property type="molecule type" value="Genomic_DNA"/>
</dbReference>
<protein>
    <submittedName>
        <fullName evidence="3">Macro domain-containing protein</fullName>
    </submittedName>
</protein>
<name>A0A850TBE0_9BACT</name>
<evidence type="ECO:0000313" key="3">
    <source>
        <dbReference type="EMBL" id="NWH05547.1"/>
    </source>
</evidence>
<dbReference type="Pfam" id="PF01661">
    <property type="entry name" value="Macro"/>
    <property type="match status" value="1"/>
</dbReference>